<protein>
    <recommendedName>
        <fullName evidence="3">ProQ/FinO domain-containing protein</fullName>
    </recommendedName>
</protein>
<dbReference type="GO" id="GO:0003723">
    <property type="term" value="F:RNA binding"/>
    <property type="evidence" value="ECO:0007669"/>
    <property type="project" value="UniProtKB-KW"/>
</dbReference>
<dbReference type="AlphaFoldDB" id="A0A0C1MYY8"/>
<accession>A0A0C1MYY8</accession>
<proteinExistence type="predicted"/>
<organism evidence="4 5">
    <name type="scientific">Candidatus Jidaibacter acanthamoebae</name>
    <dbReference type="NCBI Taxonomy" id="86105"/>
    <lineage>
        <taxon>Bacteria</taxon>
        <taxon>Pseudomonadati</taxon>
        <taxon>Pseudomonadota</taxon>
        <taxon>Alphaproteobacteria</taxon>
        <taxon>Rickettsiales</taxon>
        <taxon>Candidatus Midichloriaceae</taxon>
        <taxon>Candidatus Jidaibacter</taxon>
    </lineage>
</organism>
<dbReference type="Gene3D" id="1.10.1710.10">
    <property type="entry name" value="ProQ/FinO domain"/>
    <property type="match status" value="1"/>
</dbReference>
<dbReference type="EMBL" id="JSWE01000113">
    <property type="protein sequence ID" value="KIE05176.1"/>
    <property type="molecule type" value="Genomic_DNA"/>
</dbReference>
<keyword evidence="5" id="KW-1185">Reference proteome</keyword>
<reference evidence="4 5" key="1">
    <citation type="submission" date="2014-11" db="EMBL/GenBank/DDBJ databases">
        <title>A Rickettsiales Symbiont of Amoebae With Ancient Features.</title>
        <authorList>
            <person name="Schulz F."/>
            <person name="Martijn J."/>
            <person name="Wascher F."/>
            <person name="Kostanjsek R."/>
            <person name="Ettema T.J."/>
            <person name="Horn M."/>
        </authorList>
    </citation>
    <scope>NUCLEOTIDE SEQUENCE [LARGE SCALE GENOMIC DNA]</scope>
    <source>
        <strain evidence="4 5">UWC36</strain>
    </source>
</reference>
<keyword evidence="1" id="KW-0694">RNA-binding</keyword>
<evidence type="ECO:0000313" key="5">
    <source>
        <dbReference type="Proteomes" id="UP000031258"/>
    </source>
</evidence>
<comment type="caution">
    <text evidence="4">The sequence shown here is derived from an EMBL/GenBank/DDBJ whole genome shotgun (WGS) entry which is preliminary data.</text>
</comment>
<dbReference type="SUPFAM" id="SSF48657">
    <property type="entry name" value="FinO-like"/>
    <property type="match status" value="1"/>
</dbReference>
<feature type="transmembrane region" description="Helical" evidence="2">
    <location>
        <begin position="5"/>
        <end position="23"/>
    </location>
</feature>
<sequence>MFCLYFCILIYYIIFYKLSYFYYMDETNKLNSNTSNLIDNKAKKPKSSMSKEAYIQTLQFLITQFPNVFSDKNPKILKIKIHKDLKEKTNLSNNTIKHFLGKYCRTKKYKAALVETAPRYDLEGNIAGHVTIEETPKTPDKKLVIQKQ</sequence>
<dbReference type="InterPro" id="IPR016103">
    <property type="entry name" value="ProQ/FinO"/>
</dbReference>
<evidence type="ECO:0000313" key="4">
    <source>
        <dbReference type="EMBL" id="KIE05176.1"/>
    </source>
</evidence>
<keyword evidence="2" id="KW-0812">Transmembrane</keyword>
<gene>
    <name evidence="4" type="ORF">NF27_EM00020</name>
</gene>
<dbReference type="InterPro" id="IPR036442">
    <property type="entry name" value="ProQ/FinO_sf"/>
</dbReference>
<evidence type="ECO:0000259" key="3">
    <source>
        <dbReference type="Pfam" id="PF04352"/>
    </source>
</evidence>
<keyword evidence="2" id="KW-0472">Membrane</keyword>
<evidence type="ECO:0000256" key="1">
    <source>
        <dbReference type="ARBA" id="ARBA00022884"/>
    </source>
</evidence>
<feature type="domain" description="ProQ/FinO" evidence="3">
    <location>
        <begin position="56"/>
        <end position="135"/>
    </location>
</feature>
<evidence type="ECO:0000256" key="2">
    <source>
        <dbReference type="SAM" id="Phobius"/>
    </source>
</evidence>
<name>A0A0C1MYY8_9RICK</name>
<keyword evidence="2" id="KW-1133">Transmembrane helix</keyword>
<dbReference type="Proteomes" id="UP000031258">
    <property type="component" value="Unassembled WGS sequence"/>
</dbReference>
<dbReference type="Pfam" id="PF04352">
    <property type="entry name" value="ProQ"/>
    <property type="match status" value="1"/>
</dbReference>